<comment type="subcellular location">
    <subcellularLocation>
        <location evidence="1">Cell membrane</location>
        <topology evidence="1">Multi-pass membrane protein</topology>
    </subcellularLocation>
</comment>
<dbReference type="PROSITE" id="PS50111">
    <property type="entry name" value="CHEMOTAXIS_TRANSDUC_2"/>
    <property type="match status" value="1"/>
</dbReference>
<feature type="domain" description="Methyl-accepting transducer" evidence="12">
    <location>
        <begin position="93"/>
        <end position="262"/>
    </location>
</feature>
<dbReference type="SMART" id="SM00283">
    <property type="entry name" value="MA"/>
    <property type="match status" value="1"/>
</dbReference>
<evidence type="ECO:0000259" key="12">
    <source>
        <dbReference type="PROSITE" id="PS50111"/>
    </source>
</evidence>
<keyword evidence="6" id="KW-1133">Transmembrane helix</keyword>
<evidence type="ECO:0000256" key="3">
    <source>
        <dbReference type="ARBA" id="ARBA00022481"/>
    </source>
</evidence>
<comment type="similarity">
    <text evidence="9">Belongs to the methyl-accepting chemotaxis (MCP) protein family.</text>
</comment>
<keyword evidence="8 10" id="KW-0807">Transducer</keyword>
<dbReference type="InterPro" id="IPR004090">
    <property type="entry name" value="Chemotax_Me-accpt_rcpt"/>
</dbReference>
<dbReference type="PANTHER" id="PTHR32089">
    <property type="entry name" value="METHYL-ACCEPTING CHEMOTAXIS PROTEIN MCPB"/>
    <property type="match status" value="1"/>
</dbReference>
<evidence type="ECO:0000313" key="13">
    <source>
        <dbReference type="EMBL" id="MFC6669811.1"/>
    </source>
</evidence>
<evidence type="ECO:0000256" key="8">
    <source>
        <dbReference type="ARBA" id="ARBA00023224"/>
    </source>
</evidence>
<dbReference type="InterPro" id="IPR004089">
    <property type="entry name" value="MCPsignal_dom"/>
</dbReference>
<reference evidence="14" key="1">
    <citation type="journal article" date="2019" name="Int. J. Syst. Evol. Microbiol.">
        <title>The Global Catalogue of Microorganisms (GCM) 10K type strain sequencing project: providing services to taxonomists for standard genome sequencing and annotation.</title>
        <authorList>
            <consortium name="The Broad Institute Genomics Platform"/>
            <consortium name="The Broad Institute Genome Sequencing Center for Infectious Disease"/>
            <person name="Wu L."/>
            <person name="Ma J."/>
        </authorList>
    </citation>
    <scope>NUCLEOTIDE SEQUENCE [LARGE SCALE GENOMIC DNA]</scope>
    <source>
        <strain evidence="14">NBRC 111756</strain>
    </source>
</reference>
<evidence type="ECO:0000256" key="2">
    <source>
        <dbReference type="ARBA" id="ARBA00022475"/>
    </source>
</evidence>
<evidence type="ECO:0000313" key="14">
    <source>
        <dbReference type="Proteomes" id="UP001596422"/>
    </source>
</evidence>
<dbReference type="SUPFAM" id="SSF58104">
    <property type="entry name" value="Methyl-accepting chemotaxis protein (MCP) signaling domain"/>
    <property type="match status" value="1"/>
</dbReference>
<dbReference type="PANTHER" id="PTHR32089:SF39">
    <property type="entry name" value="METHYL-ACCEPTING CHEMOTAXIS PROTEIN HLYB"/>
    <property type="match status" value="1"/>
</dbReference>
<organism evidence="13 14">
    <name type="scientific">Marinobacterium aestuariivivens</name>
    <dbReference type="NCBI Taxonomy" id="1698799"/>
    <lineage>
        <taxon>Bacteria</taxon>
        <taxon>Pseudomonadati</taxon>
        <taxon>Pseudomonadota</taxon>
        <taxon>Gammaproteobacteria</taxon>
        <taxon>Oceanospirillales</taxon>
        <taxon>Oceanospirillaceae</taxon>
        <taxon>Marinobacterium</taxon>
    </lineage>
</organism>
<evidence type="ECO:0000256" key="10">
    <source>
        <dbReference type="PROSITE-ProRule" id="PRU00284"/>
    </source>
</evidence>
<sequence length="336" mass="36786">MPARKRRVRERLAPCPGVLSEFGLTLSQEAAIVDQEVQRADGLVRDAVQLMAASFHRLTELSERQGTLSAEVISRSGENGEAFSVQAFIQRTGEMMDRLVGVMMNVSEHSLGVVGQIDDMVARLDGIFSLLEKVEDLANQTNLLALNASIEAARAGEAGRGFAVVADEVRTLSRNSGELNNEIRDGIAAARQTISRLRESVGNMAATDMNETLSSKESVRAMLTQFGEMDRYVDTRVGEISQVTEQVQSAVGDAVRALQFEDMTTQSLASLRRNIEVLQELADSIGRLDSLDDTGRCQAMESLKARSLALRATTEERDRARSVSQQSMDEGEVELF</sequence>
<keyword evidence="5" id="KW-0812">Transmembrane</keyword>
<dbReference type="EMBL" id="JBHSWE010000001">
    <property type="protein sequence ID" value="MFC6669811.1"/>
    <property type="molecule type" value="Genomic_DNA"/>
</dbReference>
<accession>A0ABW1ZXA0</accession>
<name>A0ABW1ZXA0_9GAMM</name>
<dbReference type="Gene3D" id="1.10.287.950">
    <property type="entry name" value="Methyl-accepting chemotaxis protein"/>
    <property type="match status" value="1"/>
</dbReference>
<dbReference type="Pfam" id="PF00015">
    <property type="entry name" value="MCPsignal"/>
    <property type="match status" value="1"/>
</dbReference>
<dbReference type="Proteomes" id="UP001596422">
    <property type="component" value="Unassembled WGS sequence"/>
</dbReference>
<keyword evidence="14" id="KW-1185">Reference proteome</keyword>
<keyword evidence="2" id="KW-1003">Cell membrane</keyword>
<evidence type="ECO:0000256" key="9">
    <source>
        <dbReference type="ARBA" id="ARBA00029447"/>
    </source>
</evidence>
<keyword evidence="4" id="KW-0145">Chemotaxis</keyword>
<dbReference type="PRINTS" id="PR00260">
    <property type="entry name" value="CHEMTRNSDUCR"/>
</dbReference>
<keyword evidence="3" id="KW-0488">Methylation</keyword>
<keyword evidence="7" id="KW-0472">Membrane</keyword>
<evidence type="ECO:0000256" key="11">
    <source>
        <dbReference type="SAM" id="MobiDB-lite"/>
    </source>
</evidence>
<proteinExistence type="inferred from homology"/>
<gene>
    <name evidence="13" type="ORF">ACFQDL_06715</name>
</gene>
<evidence type="ECO:0000256" key="6">
    <source>
        <dbReference type="ARBA" id="ARBA00022989"/>
    </source>
</evidence>
<dbReference type="RefSeq" id="WP_379908342.1">
    <property type="nucleotide sequence ID" value="NZ_JBHSWE010000001.1"/>
</dbReference>
<evidence type="ECO:0000256" key="4">
    <source>
        <dbReference type="ARBA" id="ARBA00022500"/>
    </source>
</evidence>
<evidence type="ECO:0000256" key="7">
    <source>
        <dbReference type="ARBA" id="ARBA00023136"/>
    </source>
</evidence>
<evidence type="ECO:0000256" key="1">
    <source>
        <dbReference type="ARBA" id="ARBA00004651"/>
    </source>
</evidence>
<comment type="caution">
    <text evidence="13">The sequence shown here is derived from an EMBL/GenBank/DDBJ whole genome shotgun (WGS) entry which is preliminary data.</text>
</comment>
<feature type="region of interest" description="Disordered" evidence="11">
    <location>
        <begin position="314"/>
        <end position="336"/>
    </location>
</feature>
<protein>
    <submittedName>
        <fullName evidence="13">Methyl-accepting chemotaxis protein</fullName>
    </submittedName>
</protein>
<evidence type="ECO:0000256" key="5">
    <source>
        <dbReference type="ARBA" id="ARBA00022692"/>
    </source>
</evidence>